<keyword evidence="1" id="KW-0732">Signal</keyword>
<proteinExistence type="predicted"/>
<dbReference type="RefSeq" id="WP_245777407.1">
    <property type="nucleotide sequence ID" value="NZ_FOUR01000003.1"/>
</dbReference>
<dbReference type="AlphaFoldDB" id="A0A1I4VDK9"/>
<evidence type="ECO:0000256" key="1">
    <source>
        <dbReference type="SAM" id="SignalP"/>
    </source>
</evidence>
<dbReference type="Gene3D" id="6.10.80.10">
    <property type="entry name" value="Hexameric tyrosine-coordinated heme protein (HTHP)"/>
    <property type="match status" value="1"/>
</dbReference>
<dbReference type="Pfam" id="PF11534">
    <property type="entry name" value="HTHP"/>
    <property type="match status" value="1"/>
</dbReference>
<protein>
    <submittedName>
        <fullName evidence="2">Hexameric tyrosine-coordinated heme protein (HTHP)</fullName>
    </submittedName>
</protein>
<dbReference type="InterPro" id="IPR038125">
    <property type="entry name" value="HTHP_sf"/>
</dbReference>
<keyword evidence="3" id="KW-1185">Reference proteome</keyword>
<evidence type="ECO:0000313" key="2">
    <source>
        <dbReference type="EMBL" id="SFM99249.1"/>
    </source>
</evidence>
<gene>
    <name evidence="2" type="ORF">SAMN04487961_1851</name>
</gene>
<feature type="chain" id="PRO_5011555746" evidence="1">
    <location>
        <begin position="26"/>
        <end position="104"/>
    </location>
</feature>
<dbReference type="EMBL" id="FOUR01000003">
    <property type="protein sequence ID" value="SFM99249.1"/>
    <property type="molecule type" value="Genomic_DNA"/>
</dbReference>
<dbReference type="Proteomes" id="UP000199339">
    <property type="component" value="Unassembled WGS sequence"/>
</dbReference>
<reference evidence="3" key="1">
    <citation type="submission" date="2016-10" db="EMBL/GenBank/DDBJ databases">
        <authorList>
            <person name="Varghese N."/>
            <person name="Submissions S."/>
        </authorList>
    </citation>
    <scope>NUCLEOTIDE SEQUENCE [LARGE SCALE GENOMIC DNA]</scope>
    <source>
        <strain evidence="3">CGMCC 1.6775</strain>
    </source>
</reference>
<evidence type="ECO:0000313" key="3">
    <source>
        <dbReference type="Proteomes" id="UP000199339"/>
    </source>
</evidence>
<organism evidence="2 3">
    <name type="scientific">Marinobacter pelagius</name>
    <dbReference type="NCBI Taxonomy" id="379482"/>
    <lineage>
        <taxon>Bacteria</taxon>
        <taxon>Pseudomonadati</taxon>
        <taxon>Pseudomonadota</taxon>
        <taxon>Gammaproteobacteria</taxon>
        <taxon>Pseudomonadales</taxon>
        <taxon>Marinobacteraceae</taxon>
        <taxon>Marinobacter</taxon>
    </lineage>
</organism>
<sequence length="104" mass="11516">MMNVKRNLLAVCAALALSTPMAGHAEDQDKGDVWLPSLVTETPQEGFELAIKLSRMGVKSTQSDKEVLFREREKYAQNGEALIHASEVIAVHFQTVAAANNYWK</sequence>
<dbReference type="InterPro" id="IPR021111">
    <property type="entry name" value="Hexamer_Tyr-coord_heme_pr_HTHP"/>
</dbReference>
<name>A0A1I4VDK9_9GAMM</name>
<accession>A0A1I4VDK9</accession>
<feature type="signal peptide" evidence="1">
    <location>
        <begin position="1"/>
        <end position="25"/>
    </location>
</feature>